<proteinExistence type="predicted"/>
<organism evidence="1 2">
    <name type="scientific">Prosthecochloris vibrioformis</name>
    <name type="common">Chlorobium vibrioforme</name>
    <dbReference type="NCBI Taxonomy" id="1098"/>
    <lineage>
        <taxon>Bacteria</taxon>
        <taxon>Pseudomonadati</taxon>
        <taxon>Chlorobiota</taxon>
        <taxon>Chlorobiia</taxon>
        <taxon>Chlorobiales</taxon>
        <taxon>Chlorobiaceae</taxon>
        <taxon>Prosthecochloris</taxon>
    </lineage>
</organism>
<gene>
    <name evidence="1" type="ORF">FGF68_09990</name>
</gene>
<evidence type="ECO:0000313" key="1">
    <source>
        <dbReference type="EMBL" id="TNJ34160.1"/>
    </source>
</evidence>
<keyword evidence="2" id="KW-1185">Reference proteome</keyword>
<evidence type="ECO:0000313" key="2">
    <source>
        <dbReference type="Proteomes" id="UP000309544"/>
    </source>
</evidence>
<dbReference type="Proteomes" id="UP000309544">
    <property type="component" value="Unassembled WGS sequence"/>
</dbReference>
<dbReference type="AlphaFoldDB" id="A0A5C4RSM7"/>
<sequence length="449" mass="50222">MKTEKHLFSTNAVLGRLLRQRAVERLFSGESREAGVALAEAVEKDHPEADGMLLRLLRLRHDREPVMHTAVWNYWKSRRFGALLKRSGNEVSVQSELLHALEAMPQDDWGNGVLFALWRQLDRDDIAALIESQHRHAPALEMDALFGLVLGKPERYLDLEDPGYSIFEQAWLAASGTQRQRISRTVLTTGQTRLVAAYDNAVREEHDPQLVIEALKLCGDHDALFDRLQGLSFNGALEVIAFWEEGGGRPETSVKAGIVEQAVVLYRELADLLPASRMAAPPGTKAICSFWMERYQADESIRLELSHPDPFRRAGALYCGVQRGVVPRELVQEASRNGTWPEKLALNYLFNAPGAAARHEHVAWLRPQDSVVAGILSIRLPGTLEESNRLADRLHAEAGVGNGLYQHKLLQMLTLLQGYFLRGLITVDSSDDATESNAVETEDLTDVEW</sequence>
<name>A0A5C4RSM7_PROVB</name>
<dbReference type="EMBL" id="VDCI01000011">
    <property type="protein sequence ID" value="TNJ34160.1"/>
    <property type="molecule type" value="Genomic_DNA"/>
</dbReference>
<accession>A0A5C4RSM7</accession>
<protein>
    <submittedName>
        <fullName evidence="1">Uncharacterized protein</fullName>
    </submittedName>
</protein>
<comment type="caution">
    <text evidence="1">The sequence shown here is derived from an EMBL/GenBank/DDBJ whole genome shotgun (WGS) entry which is preliminary data.</text>
</comment>
<reference evidence="1 2" key="1">
    <citation type="submission" date="2019-05" db="EMBL/GenBank/DDBJ databases">
        <title>Draft Whole-Genome sequence of the green sulfur bacterium Prosthecochloris vibrioformis DSM 260.</title>
        <authorList>
            <person name="Meyer T.E."/>
            <person name="Kyndt J.A."/>
        </authorList>
    </citation>
    <scope>NUCLEOTIDE SEQUENCE [LARGE SCALE GENOMIC DNA]</scope>
    <source>
        <strain evidence="1 2">DSM 260</strain>
    </source>
</reference>